<dbReference type="OrthoDB" id="424012at2759"/>
<feature type="region of interest" description="Disordered" evidence="10">
    <location>
        <begin position="1"/>
        <end position="26"/>
    </location>
</feature>
<keyword evidence="5" id="KW-0378">Hydrolase</keyword>
<evidence type="ECO:0000256" key="3">
    <source>
        <dbReference type="ARBA" id="ARBA00012111"/>
    </source>
</evidence>
<keyword evidence="8" id="KW-0804">Transcription</keyword>
<evidence type="ECO:0000256" key="4">
    <source>
        <dbReference type="ARBA" id="ARBA00022491"/>
    </source>
</evidence>
<dbReference type="InterPro" id="IPR000286">
    <property type="entry name" value="HDACs"/>
</dbReference>
<name>A0A250XEU7_9CHLO</name>
<dbReference type="PRINTS" id="PR01270">
    <property type="entry name" value="HDASUPER"/>
</dbReference>
<evidence type="ECO:0000313" key="12">
    <source>
        <dbReference type="EMBL" id="GAX81598.1"/>
    </source>
</evidence>
<dbReference type="EMBL" id="BEGY01000067">
    <property type="protein sequence ID" value="GAX81598.1"/>
    <property type="molecule type" value="Genomic_DNA"/>
</dbReference>
<proteinExistence type="inferred from homology"/>
<dbReference type="InterPro" id="IPR023696">
    <property type="entry name" value="Ureohydrolase_dom_sf"/>
</dbReference>
<accession>A0A250XEU7</accession>
<sequence length="471" mass="51145">MLPATADSEQCPSSNSSASSSSSSSTSIISVLPPELIACPSRSAPATDKLPARSKAGDCAVGIIYDESMERHVGPEHYERPQRIIQVFETLKTLGLMDRCHRLASHQVTDEELLRAHNEEHLKKVEEGFTGRVQEEGADVQLHVELPNDLYMCSESVLAARYAAGCVVKAVRSVLQGKVQSALAVVRPPGHHAECERAMGFCFFNNVAVAAREALAHEGVKKVLVLDWDVHHGNGIQDILWEDPNALYISIHRDPQNFYPYHYGFMTEVGKNGGLGFNVNIPWQRRGAGDADYAAAFETVVEPIVKAYGPDLILVAAGYDAAKGDPLGGCNLTPSGYFDMTRRLMALSPNGKVVLALEGGYNTRVTAECVGASVRALLGEHSVLESEAANEEEESVVVSAAPPSIWPSESTAQMLKAVAEIQRSFWPVLSDFETTWNAYLTKKVAAKEVGTTKKSRVEEGRLMALVAKLKL</sequence>
<evidence type="ECO:0000256" key="9">
    <source>
        <dbReference type="ARBA" id="ARBA00023242"/>
    </source>
</evidence>
<comment type="subcellular location">
    <subcellularLocation>
        <location evidence="1">Nucleus</location>
    </subcellularLocation>
</comment>
<feature type="domain" description="Histone deacetylase" evidence="11">
    <location>
        <begin position="77"/>
        <end position="377"/>
    </location>
</feature>
<comment type="caution">
    <text evidence="12">The sequence shown here is derived from an EMBL/GenBank/DDBJ whole genome shotgun (WGS) entry which is preliminary data.</text>
</comment>
<dbReference type="Pfam" id="PF00850">
    <property type="entry name" value="Hist_deacetyl"/>
    <property type="match status" value="1"/>
</dbReference>
<dbReference type="InterPro" id="IPR023801">
    <property type="entry name" value="His_deacetylse_dom"/>
</dbReference>
<keyword evidence="6" id="KW-0156">Chromatin regulator</keyword>
<dbReference type="PANTHER" id="PTHR10625">
    <property type="entry name" value="HISTONE DEACETYLASE HDAC1-RELATED"/>
    <property type="match status" value="1"/>
</dbReference>
<evidence type="ECO:0000256" key="5">
    <source>
        <dbReference type="ARBA" id="ARBA00022801"/>
    </source>
</evidence>
<organism evidence="12 13">
    <name type="scientific">Chlamydomonas eustigma</name>
    <dbReference type="NCBI Taxonomy" id="1157962"/>
    <lineage>
        <taxon>Eukaryota</taxon>
        <taxon>Viridiplantae</taxon>
        <taxon>Chlorophyta</taxon>
        <taxon>core chlorophytes</taxon>
        <taxon>Chlorophyceae</taxon>
        <taxon>CS clade</taxon>
        <taxon>Chlamydomonadales</taxon>
        <taxon>Chlamydomonadaceae</taxon>
        <taxon>Chlamydomonas</taxon>
    </lineage>
</organism>
<evidence type="ECO:0000256" key="6">
    <source>
        <dbReference type="ARBA" id="ARBA00022853"/>
    </source>
</evidence>
<evidence type="ECO:0000256" key="10">
    <source>
        <dbReference type="SAM" id="MobiDB-lite"/>
    </source>
</evidence>
<evidence type="ECO:0000256" key="1">
    <source>
        <dbReference type="ARBA" id="ARBA00004123"/>
    </source>
</evidence>
<keyword evidence="9" id="KW-0539">Nucleus</keyword>
<dbReference type="GO" id="GO:0141221">
    <property type="term" value="F:histone deacetylase activity, hydrolytic mechanism"/>
    <property type="evidence" value="ECO:0007669"/>
    <property type="project" value="UniProtKB-EC"/>
</dbReference>
<keyword evidence="4" id="KW-0678">Repressor</keyword>
<dbReference type="GO" id="GO:0005737">
    <property type="term" value="C:cytoplasm"/>
    <property type="evidence" value="ECO:0007669"/>
    <property type="project" value="TreeGrafter"/>
</dbReference>
<dbReference type="EC" id="3.5.1.98" evidence="3"/>
<reference evidence="12 13" key="1">
    <citation type="submission" date="2017-08" db="EMBL/GenBank/DDBJ databases">
        <title>Acidophilic green algal genome provides insights into adaptation to an acidic environment.</title>
        <authorList>
            <person name="Hirooka S."/>
            <person name="Hirose Y."/>
            <person name="Kanesaki Y."/>
            <person name="Higuchi S."/>
            <person name="Fujiwara T."/>
            <person name="Onuma R."/>
            <person name="Era A."/>
            <person name="Ohbayashi R."/>
            <person name="Uzuka A."/>
            <person name="Nozaki H."/>
            <person name="Yoshikawa H."/>
            <person name="Miyagishima S.Y."/>
        </authorList>
    </citation>
    <scope>NUCLEOTIDE SEQUENCE [LARGE SCALE GENOMIC DNA]</scope>
    <source>
        <strain evidence="12 13">NIES-2499</strain>
    </source>
</reference>
<comment type="similarity">
    <text evidence="2">Belongs to the histone deacetylase family. HD type 2 subfamily.</text>
</comment>
<protein>
    <recommendedName>
        <fullName evidence="3">histone deacetylase</fullName>
        <ecNumber evidence="3">3.5.1.98</ecNumber>
    </recommendedName>
</protein>
<dbReference type="SUPFAM" id="SSF52768">
    <property type="entry name" value="Arginase/deacetylase"/>
    <property type="match status" value="1"/>
</dbReference>
<dbReference type="PANTHER" id="PTHR10625:SF5">
    <property type="entry name" value="HISTONE DEACETYLASE"/>
    <property type="match status" value="1"/>
</dbReference>
<dbReference type="AlphaFoldDB" id="A0A250XEU7"/>
<gene>
    <name evidence="12" type="ORF">CEUSTIGMA_g9026.t1</name>
</gene>
<dbReference type="GO" id="GO:0000118">
    <property type="term" value="C:histone deacetylase complex"/>
    <property type="evidence" value="ECO:0007669"/>
    <property type="project" value="TreeGrafter"/>
</dbReference>
<dbReference type="STRING" id="1157962.A0A250XEU7"/>
<dbReference type="Proteomes" id="UP000232323">
    <property type="component" value="Unassembled WGS sequence"/>
</dbReference>
<feature type="compositionally biased region" description="Low complexity" evidence="10">
    <location>
        <begin position="13"/>
        <end position="26"/>
    </location>
</feature>
<keyword evidence="7" id="KW-0805">Transcription regulation</keyword>
<evidence type="ECO:0000256" key="2">
    <source>
        <dbReference type="ARBA" id="ARBA00007738"/>
    </source>
</evidence>
<evidence type="ECO:0000256" key="7">
    <source>
        <dbReference type="ARBA" id="ARBA00023015"/>
    </source>
</evidence>
<evidence type="ECO:0000313" key="13">
    <source>
        <dbReference type="Proteomes" id="UP000232323"/>
    </source>
</evidence>
<dbReference type="Gene3D" id="3.40.800.20">
    <property type="entry name" value="Histone deacetylase domain"/>
    <property type="match status" value="1"/>
</dbReference>
<dbReference type="GO" id="GO:0040029">
    <property type="term" value="P:epigenetic regulation of gene expression"/>
    <property type="evidence" value="ECO:0007669"/>
    <property type="project" value="TreeGrafter"/>
</dbReference>
<evidence type="ECO:0000259" key="11">
    <source>
        <dbReference type="Pfam" id="PF00850"/>
    </source>
</evidence>
<evidence type="ECO:0000256" key="8">
    <source>
        <dbReference type="ARBA" id="ARBA00023163"/>
    </source>
</evidence>
<keyword evidence="13" id="KW-1185">Reference proteome</keyword>
<dbReference type="CDD" id="cd09992">
    <property type="entry name" value="HDAC_classII"/>
    <property type="match status" value="1"/>
</dbReference>
<dbReference type="InterPro" id="IPR037138">
    <property type="entry name" value="His_deacetylse_dom_sf"/>
</dbReference>